<organism evidence="1">
    <name type="scientific">Arundo donax</name>
    <name type="common">Giant reed</name>
    <name type="synonym">Donax arundinaceus</name>
    <dbReference type="NCBI Taxonomy" id="35708"/>
    <lineage>
        <taxon>Eukaryota</taxon>
        <taxon>Viridiplantae</taxon>
        <taxon>Streptophyta</taxon>
        <taxon>Embryophyta</taxon>
        <taxon>Tracheophyta</taxon>
        <taxon>Spermatophyta</taxon>
        <taxon>Magnoliopsida</taxon>
        <taxon>Liliopsida</taxon>
        <taxon>Poales</taxon>
        <taxon>Poaceae</taxon>
        <taxon>PACMAD clade</taxon>
        <taxon>Arundinoideae</taxon>
        <taxon>Arundineae</taxon>
        <taxon>Arundo</taxon>
    </lineage>
</organism>
<reference evidence="1" key="2">
    <citation type="journal article" date="2015" name="Data Brief">
        <title>Shoot transcriptome of the giant reed, Arundo donax.</title>
        <authorList>
            <person name="Barrero R.A."/>
            <person name="Guerrero F.D."/>
            <person name="Moolhuijzen P."/>
            <person name="Goolsby J.A."/>
            <person name="Tidwell J."/>
            <person name="Bellgard S.E."/>
            <person name="Bellgard M.I."/>
        </authorList>
    </citation>
    <scope>NUCLEOTIDE SEQUENCE</scope>
    <source>
        <tissue evidence="1">Shoot tissue taken approximately 20 cm above the soil surface</tissue>
    </source>
</reference>
<protein>
    <submittedName>
        <fullName evidence="1">Uncharacterized protein</fullName>
    </submittedName>
</protein>
<proteinExistence type="predicted"/>
<sequence>MKPTVIHRLHFMRIQMGSQISQSRYNITCSLVFKCEPSAQIIFISFSQQTKLHRHDLYISLVLIPSNQKGLI</sequence>
<dbReference type="AlphaFoldDB" id="A0A0A9A9C8"/>
<reference evidence="1" key="1">
    <citation type="submission" date="2014-09" db="EMBL/GenBank/DDBJ databases">
        <authorList>
            <person name="Magalhaes I.L.F."/>
            <person name="Oliveira U."/>
            <person name="Santos F.R."/>
            <person name="Vidigal T.H.D.A."/>
            <person name="Brescovit A.D."/>
            <person name="Santos A.J."/>
        </authorList>
    </citation>
    <scope>NUCLEOTIDE SEQUENCE</scope>
    <source>
        <tissue evidence="1">Shoot tissue taken approximately 20 cm above the soil surface</tissue>
    </source>
</reference>
<name>A0A0A9A9C8_ARUDO</name>
<accession>A0A0A9A9C8</accession>
<dbReference type="EMBL" id="GBRH01250214">
    <property type="protein sequence ID" value="JAD47681.1"/>
    <property type="molecule type" value="Transcribed_RNA"/>
</dbReference>
<evidence type="ECO:0000313" key="1">
    <source>
        <dbReference type="EMBL" id="JAD47681.1"/>
    </source>
</evidence>